<dbReference type="Proteomes" id="UP000828390">
    <property type="component" value="Unassembled WGS sequence"/>
</dbReference>
<dbReference type="InterPro" id="IPR001965">
    <property type="entry name" value="Znf_PHD"/>
</dbReference>
<comment type="caution">
    <text evidence="7">The sequence shown here is derived from an EMBL/GenBank/DDBJ whole genome shotgun (WGS) entry which is preliminary data.</text>
</comment>
<organism evidence="7 8">
    <name type="scientific">Dreissena polymorpha</name>
    <name type="common">Zebra mussel</name>
    <name type="synonym">Mytilus polymorpha</name>
    <dbReference type="NCBI Taxonomy" id="45954"/>
    <lineage>
        <taxon>Eukaryota</taxon>
        <taxon>Metazoa</taxon>
        <taxon>Spiralia</taxon>
        <taxon>Lophotrochozoa</taxon>
        <taxon>Mollusca</taxon>
        <taxon>Bivalvia</taxon>
        <taxon>Autobranchia</taxon>
        <taxon>Heteroconchia</taxon>
        <taxon>Euheterodonta</taxon>
        <taxon>Imparidentia</taxon>
        <taxon>Neoheterodontei</taxon>
        <taxon>Myida</taxon>
        <taxon>Dreissenoidea</taxon>
        <taxon>Dreissenidae</taxon>
        <taxon>Dreissena</taxon>
    </lineage>
</organism>
<protein>
    <recommendedName>
        <fullName evidence="6">PHD-type domain-containing protein</fullName>
    </recommendedName>
</protein>
<dbReference type="AlphaFoldDB" id="A0A9D4MDB8"/>
<dbReference type="InterPro" id="IPR013083">
    <property type="entry name" value="Znf_RING/FYVE/PHD"/>
</dbReference>
<accession>A0A9D4MDB8</accession>
<dbReference type="EMBL" id="JAIWYP010000002">
    <property type="protein sequence ID" value="KAH3875285.1"/>
    <property type="molecule type" value="Genomic_DNA"/>
</dbReference>
<sequence>MQQSNPSPVQHATGILDTEDDMDDPVFDELLANIGSSLAEHTAVVLPDTFDLEEQINELSYTCPVTEQQSMVNEIFASFMANEQIVRCFLNQQYDRCMKFYAQTVISEPGRESPVPQCQLTAFYKLWQSHMTSAEYESECLPLILLSSKGTKPALYSAIFKLCTTVRQLLLSDKAAQLSYIDNQKMTSRATDGFDATARGKIRYIGGYAVAKLKYNYMCQVKSNMYKTSALGVSKFNTASVMVEFLEKMTVSEHHLIAVTEDPGSLSETSRKQNINRGLTNISDQCYHCFESIVTASLNELSSKNLVKHGNSLHDHVIKTLEENNQFFASFYKMCSGNNANPASNDNIRTLYRECIYKVSSILLKQFSRDFMESCNTRKKMEHRKQIQVSEKKTAHNTHFKQTKSLNPISITTTEQPGTSGVSSKKRSSSTHSNHTFLGALASSEQPGSSGVSCKKKSLKTQTAVKKTKRAASQEKTEKPPENDDGDEEREEEEEESCYKCGKAYTENEEWIACDICNKWYHRRCCGLSSLTKWKYYTKVNRKFCCPECE</sequence>
<feature type="compositionally biased region" description="Polar residues" evidence="5">
    <location>
        <begin position="403"/>
        <end position="417"/>
    </location>
</feature>
<dbReference type="CDD" id="cd15489">
    <property type="entry name" value="PHD_SF"/>
    <property type="match status" value="1"/>
</dbReference>
<reference evidence="7" key="1">
    <citation type="journal article" date="2019" name="bioRxiv">
        <title>The Genome of the Zebra Mussel, Dreissena polymorpha: A Resource for Invasive Species Research.</title>
        <authorList>
            <person name="McCartney M.A."/>
            <person name="Auch B."/>
            <person name="Kono T."/>
            <person name="Mallez S."/>
            <person name="Zhang Y."/>
            <person name="Obille A."/>
            <person name="Becker A."/>
            <person name="Abrahante J.E."/>
            <person name="Garbe J."/>
            <person name="Badalamenti J.P."/>
            <person name="Herman A."/>
            <person name="Mangelson H."/>
            <person name="Liachko I."/>
            <person name="Sullivan S."/>
            <person name="Sone E.D."/>
            <person name="Koren S."/>
            <person name="Silverstein K.A.T."/>
            <person name="Beckman K.B."/>
            <person name="Gohl D.M."/>
        </authorList>
    </citation>
    <scope>NUCLEOTIDE SEQUENCE</scope>
    <source>
        <strain evidence="7">Duluth1</strain>
        <tissue evidence="7">Whole animal</tissue>
    </source>
</reference>
<evidence type="ECO:0000256" key="4">
    <source>
        <dbReference type="PROSITE-ProRule" id="PRU00146"/>
    </source>
</evidence>
<evidence type="ECO:0000313" key="8">
    <source>
        <dbReference type="Proteomes" id="UP000828390"/>
    </source>
</evidence>
<dbReference type="GO" id="GO:0008270">
    <property type="term" value="F:zinc ion binding"/>
    <property type="evidence" value="ECO:0007669"/>
    <property type="project" value="UniProtKB-KW"/>
</dbReference>
<keyword evidence="2 4" id="KW-0863">Zinc-finger</keyword>
<feature type="region of interest" description="Disordered" evidence="5">
    <location>
        <begin position="378"/>
        <end position="433"/>
    </location>
</feature>
<dbReference type="Gene3D" id="3.30.40.10">
    <property type="entry name" value="Zinc/RING finger domain, C3HC4 (zinc finger)"/>
    <property type="match status" value="1"/>
</dbReference>
<keyword evidence="8" id="KW-1185">Reference proteome</keyword>
<reference evidence="7" key="2">
    <citation type="submission" date="2020-11" db="EMBL/GenBank/DDBJ databases">
        <authorList>
            <person name="McCartney M.A."/>
            <person name="Auch B."/>
            <person name="Kono T."/>
            <person name="Mallez S."/>
            <person name="Becker A."/>
            <person name="Gohl D.M."/>
            <person name="Silverstein K.A.T."/>
            <person name="Koren S."/>
            <person name="Bechman K.B."/>
            <person name="Herman A."/>
            <person name="Abrahante J.E."/>
            <person name="Garbe J."/>
        </authorList>
    </citation>
    <scope>NUCLEOTIDE SEQUENCE</scope>
    <source>
        <strain evidence="7">Duluth1</strain>
        <tissue evidence="7">Whole animal</tissue>
    </source>
</reference>
<evidence type="ECO:0000259" key="6">
    <source>
        <dbReference type="PROSITE" id="PS50016"/>
    </source>
</evidence>
<evidence type="ECO:0000256" key="2">
    <source>
        <dbReference type="ARBA" id="ARBA00022771"/>
    </source>
</evidence>
<dbReference type="InterPro" id="IPR019787">
    <property type="entry name" value="Znf_PHD-finger"/>
</dbReference>
<dbReference type="InterPro" id="IPR011011">
    <property type="entry name" value="Znf_FYVE_PHD"/>
</dbReference>
<dbReference type="PROSITE" id="PS01359">
    <property type="entry name" value="ZF_PHD_1"/>
    <property type="match status" value="1"/>
</dbReference>
<name>A0A9D4MDB8_DREPO</name>
<dbReference type="SMART" id="SM00249">
    <property type="entry name" value="PHD"/>
    <property type="match status" value="1"/>
</dbReference>
<evidence type="ECO:0000256" key="5">
    <source>
        <dbReference type="SAM" id="MobiDB-lite"/>
    </source>
</evidence>
<feature type="compositionally biased region" description="Basic and acidic residues" evidence="5">
    <location>
        <begin position="472"/>
        <end position="482"/>
    </location>
</feature>
<feature type="domain" description="PHD-type" evidence="6">
    <location>
        <begin position="495"/>
        <end position="550"/>
    </location>
</feature>
<keyword evidence="1" id="KW-0479">Metal-binding</keyword>
<gene>
    <name evidence="7" type="ORF">DPMN_038548</name>
</gene>
<dbReference type="InterPro" id="IPR019786">
    <property type="entry name" value="Zinc_finger_PHD-type_CS"/>
</dbReference>
<dbReference type="OrthoDB" id="6160603at2759"/>
<keyword evidence="3" id="KW-0862">Zinc</keyword>
<feature type="region of interest" description="Disordered" evidence="5">
    <location>
        <begin position="463"/>
        <end position="491"/>
    </location>
</feature>
<evidence type="ECO:0000256" key="3">
    <source>
        <dbReference type="ARBA" id="ARBA00022833"/>
    </source>
</evidence>
<proteinExistence type="predicted"/>
<dbReference type="SUPFAM" id="SSF57903">
    <property type="entry name" value="FYVE/PHD zinc finger"/>
    <property type="match status" value="1"/>
</dbReference>
<evidence type="ECO:0000256" key="1">
    <source>
        <dbReference type="ARBA" id="ARBA00022723"/>
    </source>
</evidence>
<dbReference type="PROSITE" id="PS50016">
    <property type="entry name" value="ZF_PHD_2"/>
    <property type="match status" value="1"/>
</dbReference>
<evidence type="ECO:0000313" key="7">
    <source>
        <dbReference type="EMBL" id="KAH3875285.1"/>
    </source>
</evidence>